<dbReference type="InterPro" id="IPR053002">
    <property type="entry name" value="Metalloproteinase_M10B"/>
</dbReference>
<evidence type="ECO:0000313" key="1">
    <source>
        <dbReference type="EMBL" id="PNF24801.1"/>
    </source>
</evidence>
<dbReference type="Proteomes" id="UP000235965">
    <property type="component" value="Unassembled WGS sequence"/>
</dbReference>
<keyword evidence="2" id="KW-1185">Reference proteome</keyword>
<comment type="caution">
    <text evidence="1">The sequence shown here is derived from an EMBL/GenBank/DDBJ whole genome shotgun (WGS) entry which is preliminary data.</text>
</comment>
<accession>A0A2J7Q889</accession>
<dbReference type="Pfam" id="PF12044">
    <property type="entry name" value="Metallopep"/>
    <property type="match status" value="1"/>
</dbReference>
<reference evidence="1 2" key="1">
    <citation type="submission" date="2017-12" db="EMBL/GenBank/DDBJ databases">
        <title>Hemimetabolous genomes reveal molecular basis of termite eusociality.</title>
        <authorList>
            <person name="Harrison M.C."/>
            <person name="Jongepier E."/>
            <person name="Robertson H.M."/>
            <person name="Arning N."/>
            <person name="Bitard-Feildel T."/>
            <person name="Chao H."/>
            <person name="Childers C.P."/>
            <person name="Dinh H."/>
            <person name="Doddapaneni H."/>
            <person name="Dugan S."/>
            <person name="Gowin J."/>
            <person name="Greiner C."/>
            <person name="Han Y."/>
            <person name="Hu H."/>
            <person name="Hughes D.S.T."/>
            <person name="Huylmans A.-K."/>
            <person name="Kemena C."/>
            <person name="Kremer L.P.M."/>
            <person name="Lee S.L."/>
            <person name="Lopez-Ezquerra A."/>
            <person name="Mallet L."/>
            <person name="Monroy-Kuhn J.M."/>
            <person name="Moser A."/>
            <person name="Murali S.C."/>
            <person name="Muzny D.M."/>
            <person name="Otani S."/>
            <person name="Piulachs M.-D."/>
            <person name="Poelchau M."/>
            <person name="Qu J."/>
            <person name="Schaub F."/>
            <person name="Wada-Katsumata A."/>
            <person name="Worley K.C."/>
            <person name="Xie Q."/>
            <person name="Ylla G."/>
            <person name="Poulsen M."/>
            <person name="Gibbs R.A."/>
            <person name="Schal C."/>
            <person name="Richards S."/>
            <person name="Belles X."/>
            <person name="Korb J."/>
            <person name="Bornberg-Bauer E."/>
        </authorList>
    </citation>
    <scope>NUCLEOTIDE SEQUENCE [LARGE SCALE GENOMIC DNA]</scope>
    <source>
        <tissue evidence="1">Whole body</tissue>
    </source>
</reference>
<dbReference type="PANTHER" id="PTHR21054">
    <property type="entry name" value="ZINC METALLOPROTEINASE-RELATED"/>
    <property type="match status" value="1"/>
</dbReference>
<dbReference type="PANTHER" id="PTHR21054:SF2">
    <property type="entry name" value="MIP04191P"/>
    <property type="match status" value="1"/>
</dbReference>
<dbReference type="EMBL" id="NEVH01016967">
    <property type="protein sequence ID" value="PNF24801.1"/>
    <property type="molecule type" value="Genomic_DNA"/>
</dbReference>
<organism evidence="1 2">
    <name type="scientific">Cryptotermes secundus</name>
    <dbReference type="NCBI Taxonomy" id="105785"/>
    <lineage>
        <taxon>Eukaryota</taxon>
        <taxon>Metazoa</taxon>
        <taxon>Ecdysozoa</taxon>
        <taxon>Arthropoda</taxon>
        <taxon>Hexapoda</taxon>
        <taxon>Insecta</taxon>
        <taxon>Pterygota</taxon>
        <taxon>Neoptera</taxon>
        <taxon>Polyneoptera</taxon>
        <taxon>Dictyoptera</taxon>
        <taxon>Blattodea</taxon>
        <taxon>Blattoidea</taxon>
        <taxon>Termitoidae</taxon>
        <taxon>Kalotermitidae</taxon>
        <taxon>Cryptotermitinae</taxon>
        <taxon>Cryptotermes</taxon>
    </lineage>
</organism>
<dbReference type="EMBL" id="NEVH01016967">
    <property type="protein sequence ID" value="PNF24799.1"/>
    <property type="molecule type" value="Genomic_DNA"/>
</dbReference>
<name>A0A2J7Q889_9NEOP</name>
<dbReference type="OrthoDB" id="74460at2759"/>
<dbReference type="InParanoid" id="A0A2J7Q889"/>
<dbReference type="InterPro" id="IPR021917">
    <property type="entry name" value="Unchr_Zn-peptidase-like"/>
</dbReference>
<evidence type="ECO:0000313" key="2">
    <source>
        <dbReference type="Proteomes" id="UP000235965"/>
    </source>
</evidence>
<proteinExistence type="predicted"/>
<sequence>MELCHTDNHCIKISNIKNGETLCYSLPLIKGRILTRNGNKCFNCSTGKIMLHHYNDSGSLMTTTEWHVANSEFKCLVSLLLGRNILVFKYCISQLKMKLEYQPRRTVLRVTPVYIICQEHDGLFQAPTNVDNTVPSACERIALGARLIQSLTAEKLYESKVGRKTFQLEYDLNKSGPECIVFHSHLPVEEARKMDPTELWKHFGCELMISPLGNKDRKFLALLSCTLYHLPKNKESPKTHEDTLSAVEAHVALGGGGLALFGSACLHTWPRHVDEIIPRFLDITRVDTRYFMDDSGYRGTYGGCFATTLGAVCHELGHTFDLGHTPDGIMGRGFDNVDLVFTVQSCEDNEGNNYNRNRYISSPVCKELAQHSAVSFTKVLNVSYTVPPRLKRPQNEAQGNITNISETSEISDLCESIQNSVQVNNGNVKHPERLNNPQTPAMFKMERDSAHWSKNCGAFLSFHRWFNDENVTQKASAAISYDENQNVVSSSLGVRVVEVRDENELVLSSWQFLESDGVEEFALPPDVLLERSLILMAEDSAGNILRYSL</sequence>
<dbReference type="AlphaFoldDB" id="A0A2J7Q889"/>
<dbReference type="EMBL" id="NEVH01016967">
    <property type="protein sequence ID" value="PNF24800.1"/>
    <property type="molecule type" value="Genomic_DNA"/>
</dbReference>
<evidence type="ECO:0008006" key="3">
    <source>
        <dbReference type="Google" id="ProtNLM"/>
    </source>
</evidence>
<protein>
    <recommendedName>
        <fullName evidence="3">Zinc metalloproteinase YIL108W</fullName>
    </recommendedName>
</protein>
<gene>
    <name evidence="1" type="ORF">B7P43_G15256</name>
</gene>